<dbReference type="RefSeq" id="WP_166937296.1">
    <property type="nucleotide sequence ID" value="NZ_BAAADD010000012.1"/>
</dbReference>
<evidence type="ECO:0000256" key="2">
    <source>
        <dbReference type="SAM" id="Phobius"/>
    </source>
</evidence>
<feature type="transmembrane region" description="Helical" evidence="2">
    <location>
        <begin position="12"/>
        <end position="39"/>
    </location>
</feature>
<dbReference type="Gene3D" id="1.20.120.1490">
    <property type="match status" value="1"/>
</dbReference>
<dbReference type="Proteomes" id="UP001499951">
    <property type="component" value="Unassembled WGS sequence"/>
</dbReference>
<organism evidence="3 4">
    <name type="scientific">Rhizomicrobium electricum</name>
    <dbReference type="NCBI Taxonomy" id="480070"/>
    <lineage>
        <taxon>Bacteria</taxon>
        <taxon>Pseudomonadati</taxon>
        <taxon>Pseudomonadota</taxon>
        <taxon>Alphaproteobacteria</taxon>
        <taxon>Micropepsales</taxon>
        <taxon>Micropepsaceae</taxon>
        <taxon>Rhizomicrobium</taxon>
    </lineage>
</organism>
<feature type="compositionally biased region" description="Low complexity" evidence="1">
    <location>
        <begin position="197"/>
        <end position="213"/>
    </location>
</feature>
<keyword evidence="2" id="KW-0472">Membrane</keyword>
<evidence type="ECO:0000313" key="3">
    <source>
        <dbReference type="EMBL" id="GAA0586047.1"/>
    </source>
</evidence>
<proteinExistence type="predicted"/>
<dbReference type="InterPro" id="IPR025961">
    <property type="entry name" value="Metal_resist"/>
</dbReference>
<gene>
    <name evidence="3" type="ORF">GCM10008942_38840</name>
</gene>
<keyword evidence="2" id="KW-1133">Transmembrane helix</keyword>
<dbReference type="Pfam" id="PF13801">
    <property type="entry name" value="Metal_resist"/>
    <property type="match status" value="1"/>
</dbReference>
<feature type="compositionally biased region" description="Basic and acidic residues" evidence="1">
    <location>
        <begin position="168"/>
        <end position="193"/>
    </location>
</feature>
<evidence type="ECO:0000256" key="1">
    <source>
        <dbReference type="SAM" id="MobiDB-lite"/>
    </source>
</evidence>
<evidence type="ECO:0000313" key="4">
    <source>
        <dbReference type="Proteomes" id="UP001499951"/>
    </source>
</evidence>
<reference evidence="3 4" key="1">
    <citation type="journal article" date="2019" name="Int. J. Syst. Evol. Microbiol.">
        <title>The Global Catalogue of Microorganisms (GCM) 10K type strain sequencing project: providing services to taxonomists for standard genome sequencing and annotation.</title>
        <authorList>
            <consortium name="The Broad Institute Genomics Platform"/>
            <consortium name="The Broad Institute Genome Sequencing Center for Infectious Disease"/>
            <person name="Wu L."/>
            <person name="Ma J."/>
        </authorList>
    </citation>
    <scope>NUCLEOTIDE SEQUENCE [LARGE SCALE GENOMIC DNA]</scope>
    <source>
        <strain evidence="3 4">JCM 15089</strain>
    </source>
</reference>
<accession>A0ABN1F9U6</accession>
<keyword evidence="2" id="KW-0812">Transmembrane</keyword>
<comment type="caution">
    <text evidence="3">The sequence shown here is derived from an EMBL/GenBank/DDBJ whole genome shotgun (WGS) entry which is preliminary data.</text>
</comment>
<keyword evidence="4" id="KW-1185">Reference proteome</keyword>
<dbReference type="EMBL" id="BAAADD010000012">
    <property type="protein sequence ID" value="GAA0586047.1"/>
    <property type="molecule type" value="Genomic_DNA"/>
</dbReference>
<protein>
    <recommendedName>
        <fullName evidence="5">Periplasmic heavy metal sensor</fullName>
    </recommendedName>
</protein>
<sequence>MSAIPPPERSHWNVALIVSICVNLLLAGVIAMAVFRFAFHPPAPMMGGFSGRPGHMERQQIRLLLAPRGLMHVVPEKQDAIRAALQPHRAHMDALRAETSAARREVLSLYAAPTLDKAALDKAFARMLKADAAMEAELVKMSSDVSLLLTADERKKVIEWQSQGHGFPGRDWHGHDGGPRDDGRRGDDHRDGPPSDGPSSNGPSSNGPSSNGQ</sequence>
<evidence type="ECO:0008006" key="5">
    <source>
        <dbReference type="Google" id="ProtNLM"/>
    </source>
</evidence>
<name>A0ABN1F9U6_9PROT</name>
<feature type="region of interest" description="Disordered" evidence="1">
    <location>
        <begin position="162"/>
        <end position="213"/>
    </location>
</feature>